<feature type="compositionally biased region" description="Gly residues" evidence="3">
    <location>
        <begin position="674"/>
        <end position="684"/>
    </location>
</feature>
<dbReference type="EMBL" id="CAJNNW010035343">
    <property type="protein sequence ID" value="CAE8727175.1"/>
    <property type="molecule type" value="Genomic_DNA"/>
</dbReference>
<feature type="domain" description="RRM" evidence="5">
    <location>
        <begin position="15"/>
        <end position="93"/>
    </location>
</feature>
<feature type="transmembrane region" description="Helical" evidence="4">
    <location>
        <begin position="613"/>
        <end position="635"/>
    </location>
</feature>
<feature type="compositionally biased region" description="Low complexity" evidence="3">
    <location>
        <begin position="1514"/>
        <end position="1526"/>
    </location>
</feature>
<feature type="compositionally biased region" description="Low complexity" evidence="3">
    <location>
        <begin position="662"/>
        <end position="673"/>
    </location>
</feature>
<keyword evidence="1 2" id="KW-0694">RNA-binding</keyword>
<dbReference type="PROSITE" id="PS50102">
    <property type="entry name" value="RRM"/>
    <property type="match status" value="1"/>
</dbReference>
<dbReference type="InterPro" id="IPR035979">
    <property type="entry name" value="RBD_domain_sf"/>
</dbReference>
<keyword evidence="4" id="KW-0812">Transmembrane</keyword>
<evidence type="ECO:0000313" key="6">
    <source>
        <dbReference type="EMBL" id="CAE8727175.1"/>
    </source>
</evidence>
<accession>A0A813LG17</accession>
<evidence type="ECO:0000313" key="7">
    <source>
        <dbReference type="Proteomes" id="UP000626109"/>
    </source>
</evidence>
<feature type="transmembrane region" description="Helical" evidence="4">
    <location>
        <begin position="551"/>
        <end position="569"/>
    </location>
</feature>
<comment type="caution">
    <text evidence="6">The sequence shown here is derived from an EMBL/GenBank/DDBJ whole genome shotgun (WGS) entry which is preliminary data.</text>
</comment>
<feature type="region of interest" description="Disordered" evidence="3">
    <location>
        <begin position="1495"/>
        <end position="1565"/>
    </location>
</feature>
<reference evidence="6" key="1">
    <citation type="submission" date="2021-02" db="EMBL/GenBank/DDBJ databases">
        <authorList>
            <person name="Dougan E. K."/>
            <person name="Rhodes N."/>
            <person name="Thang M."/>
            <person name="Chan C."/>
        </authorList>
    </citation>
    <scope>NUCLEOTIDE SEQUENCE</scope>
</reference>
<keyword evidence="4" id="KW-0472">Membrane</keyword>
<protein>
    <recommendedName>
        <fullName evidence="5">RRM domain-containing protein</fullName>
    </recommendedName>
</protein>
<feature type="compositionally biased region" description="Basic and acidic residues" evidence="3">
    <location>
        <begin position="84"/>
        <end position="103"/>
    </location>
</feature>
<organism evidence="6 7">
    <name type="scientific">Polarella glacialis</name>
    <name type="common">Dinoflagellate</name>
    <dbReference type="NCBI Taxonomy" id="89957"/>
    <lineage>
        <taxon>Eukaryota</taxon>
        <taxon>Sar</taxon>
        <taxon>Alveolata</taxon>
        <taxon>Dinophyceae</taxon>
        <taxon>Suessiales</taxon>
        <taxon>Suessiaceae</taxon>
        <taxon>Polarella</taxon>
    </lineage>
</organism>
<feature type="transmembrane region" description="Helical" evidence="4">
    <location>
        <begin position="581"/>
        <end position="601"/>
    </location>
</feature>
<proteinExistence type="predicted"/>
<sequence length="1577" mass="167704">MWTGGSTTTSTERSLTLFVTNIPGSASLDDMQTIFQNDAGFCMLRAVGGGTRKMVFVDYGSEVHATQAMRKYQGLKLDPEEPSEGLKIDFDKDARSKRSRAMEKGGWSGKSFGKGGAVPVGGTPAGWSKSVTGSFGGGGSGKGKGKGKDGKGKDKGPRRRSREREHATFAREKDSWGARRARGAEASDFERALAAEGQAKLKKLRPLPSYLAATALPWQKGYCVGVVLPRSHVKTALAGAGGGGGPGPVGVTLALLASSATWWRNPPEAMSETSEASELAPEAVDPIEPDRFGLRWQGASHGSPGGASAWLLTLPAAGRIILLTSEGVIEGGVALSGQGVTGGRAITLDSSTVRTHPPRLFERLNGTEGKVHLCRYSPCTRPHLSSDTGNYRSPFVHATAFARCPESDPASQLDLGAVWTECRTGDPTPALLDVSIETDLPPVSDVVEGATPAEEAQGSETVVVTEVPNGRRRHTVKSPELETEFSMNAGEALEQERPPTPRMSWFMDHAFDTTAAQAWYSKVAAKLKWTSQVPQGDHDAQIMRHLSAPKVAFSVLAVVCVVAYSSLFPGPVPGGVLGSSLYYAAKIIVASWMWHLGATFVGPFVSSLVIGSVGAWCAMSSGIVTVISVGSAVIVTAVSKAASAAGHAFGAAASSAGGGAGASSSSGSVPPSGSAGGQAPGGARPGIATTPEPAHAGGSRPCGAPGVKWSTEVGPQQLAQWCASGSTELLPMLRVDAEQFVPPPGCSPVVDGCVGVCRLHHKVYKQTRWNSKCVFPETCLELGRPVKEYLLPGSPTVGMICMTHVVSALRTQDTLPEWVSRVRASVKDATSLQAACDGADGRPGLEGIVADLADEWNMRLAAAWERVASQCPHEWVHQLAARFGDTPVPRSDAPAPPPLLRLEAPVWSPFAGPEKHSGLGFGGIAGGSEGEWQPPPTSRDLTSRSMFHGSVIPQDDAPQHPRLAGMMGLYGSGAVPLGPQDHSWNPVPQAGSMPPTKQAWDPYRDPHGLASLGGGSVYHPPPVANRGMPSNPMMSGTPVMTGGLASFGIHPGGMAPHGSAPWPQGQMGSSQSPPWAPGFNQNSNDPMHGLASAIGSLQQVLSKGNDDVVRQLERSNRTDATRGGDRYTLSGITREDDLLKFALGGCDTQPIALCPGETGTHWIRSMRTAVLERRSDLIKVDCPVKIDFYVALAVALCSWGIPEDGESPKVYLDAKDFPALGADELQRWRAPPVSDSVLRASGRDPLTIETWAECCGRLAVFFGLVYGRHHEQSIVGCIAALRRKHNSDSRTWSFLVVQRIFSNLLCRYLTEWRQIIRNIIRMSGHEDPNKGHIRRICQTLGPDGAPVVQPPKVFDLEDPEGHFQKVIYALMQRNVHQALLGQRLRAWLEELVRQRSESSRPPAPRPPAAASKNDAASEFRRNRDAALAAKARAEGRPVMAQRPHSVDAAPSSQGYGAAASRRAEAEAEHLQALQEAAAQSRRDRRQVQQRLQELEAADDQRRAVGSTVGQGGRASSADRASAAMAKQSEEAHRLLELQEAAAQARRDRRQLQQKVREQEEGSGTKCEVPAVADVTCV</sequence>
<dbReference type="SUPFAM" id="SSF54928">
    <property type="entry name" value="RNA-binding domain, RBD"/>
    <property type="match status" value="1"/>
</dbReference>
<gene>
    <name evidence="6" type="ORF">PGLA2088_LOCUS44731</name>
</gene>
<feature type="region of interest" description="Disordered" evidence="3">
    <location>
        <begin position="78"/>
        <end position="182"/>
    </location>
</feature>
<dbReference type="Proteomes" id="UP000626109">
    <property type="component" value="Unassembled WGS sequence"/>
</dbReference>
<name>A0A813LG17_POLGL</name>
<evidence type="ECO:0000256" key="2">
    <source>
        <dbReference type="PROSITE-ProRule" id="PRU00176"/>
    </source>
</evidence>
<feature type="region of interest" description="Disordered" evidence="3">
    <location>
        <begin position="1395"/>
        <end position="1463"/>
    </location>
</feature>
<dbReference type="InterPro" id="IPR012677">
    <property type="entry name" value="Nucleotide-bd_a/b_plait_sf"/>
</dbReference>
<feature type="compositionally biased region" description="Basic and acidic residues" evidence="3">
    <location>
        <begin position="162"/>
        <end position="182"/>
    </location>
</feature>
<keyword evidence="4" id="KW-1133">Transmembrane helix</keyword>
<feature type="non-terminal residue" evidence="6">
    <location>
        <position position="1577"/>
    </location>
</feature>
<feature type="region of interest" description="Disordered" evidence="3">
    <location>
        <begin position="660"/>
        <end position="707"/>
    </location>
</feature>
<evidence type="ECO:0000256" key="1">
    <source>
        <dbReference type="ARBA" id="ARBA00022884"/>
    </source>
</evidence>
<evidence type="ECO:0000259" key="5">
    <source>
        <dbReference type="PROSITE" id="PS50102"/>
    </source>
</evidence>
<feature type="compositionally biased region" description="Basic and acidic residues" evidence="3">
    <location>
        <begin position="1415"/>
        <end position="1424"/>
    </location>
</feature>
<evidence type="ECO:0000256" key="3">
    <source>
        <dbReference type="SAM" id="MobiDB-lite"/>
    </source>
</evidence>
<dbReference type="PANTHER" id="PTHR10501">
    <property type="entry name" value="U1 SMALL NUCLEAR RIBONUCLEOPROTEIN A/U2 SMALL NUCLEAR RIBONUCLEOPROTEIN B"/>
    <property type="match status" value="1"/>
</dbReference>
<dbReference type="GO" id="GO:0003723">
    <property type="term" value="F:RNA binding"/>
    <property type="evidence" value="ECO:0007669"/>
    <property type="project" value="UniProtKB-UniRule"/>
</dbReference>
<dbReference type="Gene3D" id="3.30.70.330">
    <property type="match status" value="1"/>
</dbReference>
<feature type="compositionally biased region" description="Basic and acidic residues" evidence="3">
    <location>
        <begin position="1527"/>
        <end position="1536"/>
    </location>
</feature>
<feature type="compositionally biased region" description="Gly residues" evidence="3">
    <location>
        <begin position="106"/>
        <end position="119"/>
    </location>
</feature>
<feature type="compositionally biased region" description="Basic and acidic residues" evidence="3">
    <location>
        <begin position="146"/>
        <end position="155"/>
    </location>
</feature>
<evidence type="ECO:0000256" key="4">
    <source>
        <dbReference type="SAM" id="Phobius"/>
    </source>
</evidence>
<dbReference type="InterPro" id="IPR000504">
    <property type="entry name" value="RRM_dom"/>
</dbReference>